<dbReference type="Pfam" id="PF00856">
    <property type="entry name" value="SET"/>
    <property type="match status" value="1"/>
</dbReference>
<dbReference type="PANTHER" id="PTHR13271">
    <property type="entry name" value="UNCHARACTERIZED PUTATIVE METHYLTRANSFERASE"/>
    <property type="match status" value="1"/>
</dbReference>
<dbReference type="InterPro" id="IPR046341">
    <property type="entry name" value="SET_dom_sf"/>
</dbReference>
<dbReference type="CDD" id="cd10527">
    <property type="entry name" value="SET_LSMT"/>
    <property type="match status" value="1"/>
</dbReference>
<dbReference type="InterPro" id="IPR050600">
    <property type="entry name" value="SETD3_SETD6_MTase"/>
</dbReference>
<dbReference type="PROSITE" id="PS50280">
    <property type="entry name" value="SET"/>
    <property type="match status" value="1"/>
</dbReference>
<keyword evidence="3" id="KW-1185">Reference proteome</keyword>
<feature type="domain" description="SET" evidence="1">
    <location>
        <begin position="65"/>
        <end position="297"/>
    </location>
</feature>
<reference evidence="2" key="1">
    <citation type="submission" date="2021-02" db="EMBL/GenBank/DDBJ databases">
        <authorList>
            <person name="Dougan E. K."/>
            <person name="Rhodes N."/>
            <person name="Thang M."/>
            <person name="Chan C."/>
        </authorList>
    </citation>
    <scope>NUCLEOTIDE SEQUENCE</scope>
</reference>
<dbReference type="GO" id="GO:0016279">
    <property type="term" value="F:protein-lysine N-methyltransferase activity"/>
    <property type="evidence" value="ECO:0007669"/>
    <property type="project" value="TreeGrafter"/>
</dbReference>
<comment type="caution">
    <text evidence="2">The sequence shown here is derived from an EMBL/GenBank/DDBJ whole genome shotgun (WGS) entry which is preliminary data.</text>
</comment>
<dbReference type="SUPFAM" id="SSF82199">
    <property type="entry name" value="SET domain"/>
    <property type="match status" value="1"/>
</dbReference>
<evidence type="ECO:0000313" key="3">
    <source>
        <dbReference type="Proteomes" id="UP000649617"/>
    </source>
</evidence>
<dbReference type="InterPro" id="IPR001214">
    <property type="entry name" value="SET_dom"/>
</dbReference>
<evidence type="ECO:0000313" key="2">
    <source>
        <dbReference type="EMBL" id="CAE7693898.1"/>
    </source>
</evidence>
<accession>A0A812WS22</accession>
<name>A0A812WS22_SYMPI</name>
<dbReference type="Gene3D" id="3.90.1410.10">
    <property type="entry name" value="set domain protein methyltransferase, domain 1"/>
    <property type="match status" value="1"/>
</dbReference>
<dbReference type="EMBL" id="CAJNIZ010044572">
    <property type="protein sequence ID" value="CAE7693898.1"/>
    <property type="molecule type" value="Genomic_DNA"/>
</dbReference>
<gene>
    <name evidence="2" type="primary">set11</name>
    <name evidence="2" type="ORF">SPIL2461_LOCUS19449</name>
</gene>
<organism evidence="2 3">
    <name type="scientific">Symbiodinium pilosum</name>
    <name type="common">Dinoflagellate</name>
    <dbReference type="NCBI Taxonomy" id="2952"/>
    <lineage>
        <taxon>Eukaryota</taxon>
        <taxon>Sar</taxon>
        <taxon>Alveolata</taxon>
        <taxon>Dinophyceae</taxon>
        <taxon>Suessiales</taxon>
        <taxon>Symbiodiniaceae</taxon>
        <taxon>Symbiodinium</taxon>
    </lineage>
</organism>
<dbReference type="AlphaFoldDB" id="A0A812WS22"/>
<dbReference type="Proteomes" id="UP000649617">
    <property type="component" value="Unassembled WGS sequence"/>
</dbReference>
<dbReference type="OrthoDB" id="432202at2759"/>
<feature type="non-terminal residue" evidence="2">
    <location>
        <position position="362"/>
    </location>
</feature>
<proteinExistence type="predicted"/>
<evidence type="ECO:0000259" key="1">
    <source>
        <dbReference type="PROSITE" id="PS50280"/>
    </source>
</evidence>
<sequence length="362" mass="40063">VSEVLVKSPEGMLRLSVPAAAEWTCQIQRQHWDLRAPPPVAPEEDVRRHVVLQQALWANSGYWSSKIQRASLNMLDVAGVVATEAIAEGELLVRCPSTHFLSPGLVRQLEPEFATLAAVVGREAPVDNQDIDVFLVAMFLADWLAKCTQEVPLTGLDGARGSILSSFAKVLQCETFTAHPYRLAATDPVRFRSSLNPSCEADLIERLAWGVMERYRILSSHKTPGYSAEDFLRAWLLVITRAFEVGGARSTLIPGLDSFNHDPSKQCAKVRLDSSGDMCLEATRSIEPGEQVFLEYGELSNPMLFRTYGFTMPPEALPVQSCLILPNRVLRVLNKHLPASHAGRLLQLDSSRLLPDLRGLLQ</sequence>
<feature type="non-terminal residue" evidence="2">
    <location>
        <position position="1"/>
    </location>
</feature>
<protein>
    <submittedName>
        <fullName evidence="2">Set11 protein</fullName>
    </submittedName>
</protein>